<dbReference type="GO" id="GO:0098552">
    <property type="term" value="C:side of membrane"/>
    <property type="evidence" value="ECO:0007669"/>
    <property type="project" value="UniProtKB-KW"/>
</dbReference>
<evidence type="ECO:0000256" key="13">
    <source>
        <dbReference type="RuleBase" id="RU364040"/>
    </source>
</evidence>
<evidence type="ECO:0000256" key="2">
    <source>
        <dbReference type="ARBA" id="ARBA00010136"/>
    </source>
</evidence>
<dbReference type="InterPro" id="IPR045357">
    <property type="entry name" value="Aminopeptidase_N-like_N"/>
</dbReference>
<dbReference type="SUPFAM" id="SSF55486">
    <property type="entry name" value="Metalloproteases ('zincins'), catalytic domain"/>
    <property type="match status" value="1"/>
</dbReference>
<dbReference type="GO" id="GO:0043171">
    <property type="term" value="P:peptide catabolic process"/>
    <property type="evidence" value="ECO:0007669"/>
    <property type="project" value="TreeGrafter"/>
</dbReference>
<evidence type="ECO:0000256" key="10">
    <source>
        <dbReference type="PIRSR" id="PIRSR634016-1"/>
    </source>
</evidence>
<proteinExistence type="inferred from homology"/>
<keyword evidence="5 11" id="KW-0479">Metal-binding</keyword>
<evidence type="ECO:0000259" key="17">
    <source>
        <dbReference type="Pfam" id="PF17900"/>
    </source>
</evidence>
<evidence type="ECO:0000256" key="3">
    <source>
        <dbReference type="ARBA" id="ARBA00022622"/>
    </source>
</evidence>
<accession>A0A9P0D9V0</accession>
<dbReference type="InterPro" id="IPR027268">
    <property type="entry name" value="Peptidase_M4/M1_CTD_sf"/>
</dbReference>
<feature type="binding site" evidence="11">
    <location>
        <position position="355"/>
    </location>
    <ligand>
        <name>Zn(2+)</name>
        <dbReference type="ChEBI" id="CHEBI:29105"/>
        <note>catalytic</note>
    </ligand>
</feature>
<protein>
    <recommendedName>
        <fullName evidence="13">Aminopeptidase</fullName>
        <ecNumber evidence="13">3.4.11.-</ecNumber>
    </recommendedName>
</protein>
<evidence type="ECO:0000256" key="7">
    <source>
        <dbReference type="ARBA" id="ARBA00022833"/>
    </source>
</evidence>
<dbReference type="InterPro" id="IPR034016">
    <property type="entry name" value="M1_APN-typ"/>
</dbReference>
<evidence type="ECO:0000256" key="4">
    <source>
        <dbReference type="ARBA" id="ARBA00022670"/>
    </source>
</evidence>
<dbReference type="OrthoDB" id="10031169at2759"/>
<keyword evidence="8 13" id="KW-0482">Metalloprotease</keyword>
<feature type="site" description="Transition state stabilizer" evidence="12">
    <location>
        <position position="443"/>
    </location>
</feature>
<evidence type="ECO:0000256" key="5">
    <source>
        <dbReference type="ARBA" id="ARBA00022723"/>
    </source>
</evidence>
<comment type="cofactor">
    <cofactor evidence="11 13">
        <name>Zn(2+)</name>
        <dbReference type="ChEBI" id="CHEBI:29105"/>
    </cofactor>
    <text evidence="11 13">Binds 1 zinc ion per subunit.</text>
</comment>
<keyword evidence="4 13" id="KW-0645">Protease</keyword>
<dbReference type="Gene3D" id="1.10.390.10">
    <property type="entry name" value="Neutral Protease Domain 2"/>
    <property type="match status" value="1"/>
</dbReference>
<dbReference type="GO" id="GO:0005615">
    <property type="term" value="C:extracellular space"/>
    <property type="evidence" value="ECO:0007669"/>
    <property type="project" value="TreeGrafter"/>
</dbReference>
<dbReference type="GO" id="GO:0005886">
    <property type="term" value="C:plasma membrane"/>
    <property type="evidence" value="ECO:0007669"/>
    <property type="project" value="UniProtKB-SubCell"/>
</dbReference>
<evidence type="ECO:0000313" key="19">
    <source>
        <dbReference type="Proteomes" id="UP001153636"/>
    </source>
</evidence>
<dbReference type="Gene3D" id="2.60.40.1730">
    <property type="entry name" value="tricorn interacting facor f3 domain"/>
    <property type="match status" value="1"/>
</dbReference>
<dbReference type="GO" id="GO:0006508">
    <property type="term" value="P:proteolysis"/>
    <property type="evidence" value="ECO:0007669"/>
    <property type="project" value="UniProtKB-KW"/>
</dbReference>
<dbReference type="EC" id="3.4.11.-" evidence="13"/>
<comment type="subcellular location">
    <subcellularLocation>
        <location evidence="1">Cell membrane</location>
        <topology evidence="1">Lipid-anchor</topology>
        <topology evidence="1">GPI-anchor</topology>
    </subcellularLocation>
</comment>
<keyword evidence="3" id="KW-0472">Membrane</keyword>
<dbReference type="Gene3D" id="1.25.50.20">
    <property type="match status" value="1"/>
</dbReference>
<feature type="domain" description="Aminopeptidase N-like N-terminal" evidence="17">
    <location>
        <begin position="44"/>
        <end position="244"/>
    </location>
</feature>
<feature type="domain" description="ERAP1-like C-terminal" evidence="16">
    <location>
        <begin position="578"/>
        <end position="878"/>
    </location>
</feature>
<dbReference type="Proteomes" id="UP001153636">
    <property type="component" value="Chromosome 7"/>
</dbReference>
<dbReference type="EMBL" id="OV651819">
    <property type="protein sequence ID" value="CAH1113020.1"/>
    <property type="molecule type" value="Genomic_DNA"/>
</dbReference>
<dbReference type="Pfam" id="PF11838">
    <property type="entry name" value="ERAP1_C"/>
    <property type="match status" value="1"/>
</dbReference>
<evidence type="ECO:0000256" key="1">
    <source>
        <dbReference type="ARBA" id="ARBA00004609"/>
    </source>
</evidence>
<dbReference type="PANTHER" id="PTHR11533">
    <property type="entry name" value="PROTEASE M1 ZINC METALLOPROTEASE"/>
    <property type="match status" value="1"/>
</dbReference>
<comment type="similarity">
    <text evidence="2 13">Belongs to the peptidase M1 family.</text>
</comment>
<evidence type="ECO:0000313" key="18">
    <source>
        <dbReference type="EMBL" id="CAH1113020.1"/>
    </source>
</evidence>
<gene>
    <name evidence="18" type="ORF">PSYICH_LOCUS13453</name>
</gene>
<organism evidence="18 19">
    <name type="scientific">Psylliodes chrysocephalus</name>
    <dbReference type="NCBI Taxonomy" id="3402493"/>
    <lineage>
        <taxon>Eukaryota</taxon>
        <taxon>Metazoa</taxon>
        <taxon>Ecdysozoa</taxon>
        <taxon>Arthropoda</taxon>
        <taxon>Hexapoda</taxon>
        <taxon>Insecta</taxon>
        <taxon>Pterygota</taxon>
        <taxon>Neoptera</taxon>
        <taxon>Endopterygota</taxon>
        <taxon>Coleoptera</taxon>
        <taxon>Polyphaga</taxon>
        <taxon>Cucujiformia</taxon>
        <taxon>Chrysomeloidea</taxon>
        <taxon>Chrysomelidae</taxon>
        <taxon>Galerucinae</taxon>
        <taxon>Alticini</taxon>
        <taxon>Psylliodes</taxon>
    </lineage>
</organism>
<dbReference type="CDD" id="cd09601">
    <property type="entry name" value="M1_APN-Q_like"/>
    <property type="match status" value="1"/>
</dbReference>
<keyword evidence="9" id="KW-0449">Lipoprotein</keyword>
<dbReference type="InterPro" id="IPR024571">
    <property type="entry name" value="ERAP1-like_C_dom"/>
</dbReference>
<dbReference type="InterPro" id="IPR050344">
    <property type="entry name" value="Peptidase_M1_aminopeptidases"/>
</dbReference>
<sequence>MPNLLILCTLIISTAASPFLIPNPKTVEVVTNYTNYRLPENIIPTRYEINLLVPQNALEGGNPNFSGEVSITFNLIAASDTILIHSLVDFTIEGVTLEGFNTITAETTVTSTPYYATAITFDNATEMAAITFNATLPIITHTHYILSIRFNGDLETAGMHGFYRSEYNVDNNLKEYLVSTQFEPTHARRAFPCFDEPQYKAVFVLTIVHPTVFTAVSNTLGSSIIGSIGISTTTFAETPVMSTYTLGFAVSKFTCTEQIVGAVVPIQYRVCSREAFAQKRSVGLNYSVQIMSALDIWTDVPYSSMGIGKIDQFATLDGGAMENWGLVTYRENLLLYDALHTSNALKQKILSTIAHEFSHMWFGNLITTQWWDTIFLNEGFATYFEYFILNPMIELASYEMDKQFIIDVQKTALEADGLLTSNSLTSEAWTPNQIKKKFSPISYNKGGCILRMVENVVHSTNFQLSVQQYISSSFSSTTPNLLWATFKLTSEPNLFFTFTEFIDAWTNSAGYPVIHATVNGSDIVLNQKRFLYSGTDNSSTQWYVPIVYKDPNAMTTSTVWLLPNNNVTIENGSAANSWVVLNQGASGYFRVNYDTVLRERIISTLQTNYSVVSDIDKAQIIDDALNLARAGHIKYSEAFKMLNYLVNETSYYPWKAAISGFNFLATRVGEESEVGRSLNTKILELIENVSNGISTINWTEVDHVTGIKLGMIWTAACRAGQTTCITESTRLFKNFKINGTSINPNIRKAVYCNALRHSTIASDWQFLWNRLQTFDDPHESLYIRDSLGCTKDRNRLMFLLDQSITNPSVIRIQDILPLWNSIYTSSQVGLQVALEHFTTNHANIIQYYPGASSILSGIASVLSSSGEIQQLETFLGQQQNGTIVSEAASAALTSAKENLEWQQSIEGDLRTAFGLPQINNIEPVNGSSSTYAKMFLLILASLFVIYH</sequence>
<keyword evidence="14" id="KW-0732">Signal</keyword>
<feature type="active site" description="Proton acceptor" evidence="10">
    <location>
        <position position="356"/>
    </location>
</feature>
<dbReference type="AlphaFoldDB" id="A0A9P0D9V0"/>
<evidence type="ECO:0000256" key="14">
    <source>
        <dbReference type="SAM" id="SignalP"/>
    </source>
</evidence>
<evidence type="ECO:0000256" key="12">
    <source>
        <dbReference type="PIRSR" id="PIRSR634016-4"/>
    </source>
</evidence>
<dbReference type="PRINTS" id="PR00756">
    <property type="entry name" value="ALADIPTASE"/>
</dbReference>
<dbReference type="SUPFAM" id="SSF63737">
    <property type="entry name" value="Leukotriene A4 hydrolase N-terminal domain"/>
    <property type="match status" value="1"/>
</dbReference>
<evidence type="ECO:0000256" key="9">
    <source>
        <dbReference type="ARBA" id="ARBA00023288"/>
    </source>
</evidence>
<keyword evidence="3" id="KW-0336">GPI-anchor</keyword>
<dbReference type="PANTHER" id="PTHR11533:SF301">
    <property type="entry name" value="AMINOPEPTIDASE"/>
    <property type="match status" value="1"/>
</dbReference>
<evidence type="ECO:0000259" key="16">
    <source>
        <dbReference type="Pfam" id="PF11838"/>
    </source>
</evidence>
<keyword evidence="19" id="KW-1185">Reference proteome</keyword>
<keyword evidence="3" id="KW-0325">Glycoprotein</keyword>
<dbReference type="GO" id="GO:0005737">
    <property type="term" value="C:cytoplasm"/>
    <property type="evidence" value="ECO:0007669"/>
    <property type="project" value="TreeGrafter"/>
</dbReference>
<feature type="binding site" evidence="11">
    <location>
        <position position="378"/>
    </location>
    <ligand>
        <name>Zn(2+)</name>
        <dbReference type="ChEBI" id="CHEBI:29105"/>
        <note>catalytic</note>
    </ligand>
</feature>
<evidence type="ECO:0000259" key="15">
    <source>
        <dbReference type="Pfam" id="PF01433"/>
    </source>
</evidence>
<evidence type="ECO:0000256" key="6">
    <source>
        <dbReference type="ARBA" id="ARBA00022801"/>
    </source>
</evidence>
<keyword evidence="13" id="KW-0031">Aminopeptidase</keyword>
<reference evidence="18" key="1">
    <citation type="submission" date="2022-01" db="EMBL/GenBank/DDBJ databases">
        <authorList>
            <person name="King R."/>
        </authorList>
    </citation>
    <scope>NUCLEOTIDE SEQUENCE</scope>
</reference>
<dbReference type="InterPro" id="IPR042097">
    <property type="entry name" value="Aminopeptidase_N-like_N_sf"/>
</dbReference>
<feature type="chain" id="PRO_5040356967" description="Aminopeptidase" evidence="14">
    <location>
        <begin position="17"/>
        <end position="947"/>
    </location>
</feature>
<dbReference type="InterPro" id="IPR001930">
    <property type="entry name" value="Peptidase_M1"/>
</dbReference>
<dbReference type="GO" id="GO:0070006">
    <property type="term" value="F:metalloaminopeptidase activity"/>
    <property type="evidence" value="ECO:0007669"/>
    <property type="project" value="TreeGrafter"/>
</dbReference>
<feature type="signal peptide" evidence="14">
    <location>
        <begin position="1"/>
        <end position="16"/>
    </location>
</feature>
<dbReference type="Gene3D" id="2.60.40.1910">
    <property type="match status" value="1"/>
</dbReference>
<keyword evidence="6 13" id="KW-0378">Hydrolase</keyword>
<feature type="binding site" evidence="11">
    <location>
        <position position="359"/>
    </location>
    <ligand>
        <name>Zn(2+)</name>
        <dbReference type="ChEBI" id="CHEBI:29105"/>
        <note>catalytic</note>
    </ligand>
</feature>
<dbReference type="InterPro" id="IPR014782">
    <property type="entry name" value="Peptidase_M1_dom"/>
</dbReference>
<evidence type="ECO:0000256" key="11">
    <source>
        <dbReference type="PIRSR" id="PIRSR634016-3"/>
    </source>
</evidence>
<dbReference type="Pfam" id="PF17900">
    <property type="entry name" value="Peptidase_M1_N"/>
    <property type="match status" value="1"/>
</dbReference>
<dbReference type="Pfam" id="PF01433">
    <property type="entry name" value="Peptidase_M1"/>
    <property type="match status" value="1"/>
</dbReference>
<keyword evidence="7 11" id="KW-0862">Zinc</keyword>
<dbReference type="GO" id="GO:0008270">
    <property type="term" value="F:zinc ion binding"/>
    <property type="evidence" value="ECO:0007669"/>
    <property type="project" value="UniProtKB-UniRule"/>
</dbReference>
<dbReference type="GO" id="GO:0042277">
    <property type="term" value="F:peptide binding"/>
    <property type="evidence" value="ECO:0007669"/>
    <property type="project" value="TreeGrafter"/>
</dbReference>
<evidence type="ECO:0000256" key="8">
    <source>
        <dbReference type="ARBA" id="ARBA00023049"/>
    </source>
</evidence>
<feature type="domain" description="Peptidase M1 membrane alanine aminopeptidase" evidence="15">
    <location>
        <begin position="287"/>
        <end position="505"/>
    </location>
</feature>
<name>A0A9P0D9V0_9CUCU</name>